<dbReference type="AlphaFoldDB" id="A0A839V4N8"/>
<dbReference type="InterPro" id="IPR029068">
    <property type="entry name" value="Glyas_Bleomycin-R_OHBP_Dase"/>
</dbReference>
<dbReference type="RefSeq" id="WP_176625270.1">
    <property type="nucleotide sequence ID" value="NZ_JABXXQ010000302.1"/>
</dbReference>
<dbReference type="GO" id="GO:0004493">
    <property type="term" value="F:methylmalonyl-CoA epimerase activity"/>
    <property type="evidence" value="ECO:0007669"/>
    <property type="project" value="TreeGrafter"/>
</dbReference>
<evidence type="ECO:0000313" key="3">
    <source>
        <dbReference type="EMBL" id="MBB3174431.1"/>
    </source>
</evidence>
<dbReference type="Proteomes" id="UP000565205">
    <property type="component" value="Unassembled WGS sequence"/>
</dbReference>
<dbReference type="PANTHER" id="PTHR43048:SF3">
    <property type="entry name" value="METHYLMALONYL-COA EPIMERASE, MITOCHONDRIAL"/>
    <property type="match status" value="1"/>
</dbReference>
<feature type="domain" description="VOC" evidence="2">
    <location>
        <begin position="5"/>
        <end position="141"/>
    </location>
</feature>
<dbReference type="EMBL" id="JABXXQ010000302">
    <property type="protein sequence ID" value="NVN31169.1"/>
    <property type="molecule type" value="Genomic_DNA"/>
</dbReference>
<evidence type="ECO:0000259" key="2">
    <source>
        <dbReference type="PROSITE" id="PS51819"/>
    </source>
</evidence>
<keyword evidence="1" id="KW-0479">Metal-binding</keyword>
<dbReference type="PROSITE" id="PS51819">
    <property type="entry name" value="VOC"/>
    <property type="match status" value="1"/>
</dbReference>
<evidence type="ECO:0000256" key="1">
    <source>
        <dbReference type="ARBA" id="ARBA00022723"/>
    </source>
</evidence>
<reference evidence="3 5" key="2">
    <citation type="submission" date="2020-08" db="EMBL/GenBank/DDBJ databases">
        <title>Genomic Encyclopedia of Type Strains, Phase III (KMG-III): the genomes of soil and plant-associated and newly described type strains.</title>
        <authorList>
            <person name="Whitman W."/>
        </authorList>
    </citation>
    <scope>NUCLEOTIDE SEQUENCE [LARGE SCALE GENOMIC DNA]</scope>
    <source>
        <strain evidence="3 5">CECT 8088</strain>
    </source>
</reference>
<keyword evidence="3" id="KW-0223">Dioxygenase</keyword>
<gene>
    <name evidence="3" type="ORF">FHR90_002272</name>
    <name evidence="4" type="ORF">HUK83_12595</name>
</gene>
<sequence>MSGGSIRRVVLSCLDPEGLAPFYAALGFVAGLPTEVDAVRYGVPGRAHVIRLALGEQRIELIRFAEPGAPIERDSRADDDDFQHLALVTNDMAAAHGRLVAESGWQTISTDGPVVLPASSGSVTAFKFRDPEGHPLELLQFPDPPPAWRGRRGGPLLGIDHSAIAVADTQASERFYAGLGFSRAGGSLNEGPEQDRLDGLDGVRAEVTSLARDAAALPMHLELLCYRAPKGRAVAHGETDIAATRLVLAEDSEAVHQVTDPDGHRLIVRAA</sequence>
<name>A0A839V4N8_9PROT</name>
<keyword evidence="5" id="KW-1185">Reference proteome</keyword>
<dbReference type="SUPFAM" id="SSF54593">
    <property type="entry name" value="Glyoxalase/Bleomycin resistance protein/Dihydroxybiphenyl dioxygenase"/>
    <property type="match status" value="2"/>
</dbReference>
<evidence type="ECO:0000313" key="4">
    <source>
        <dbReference type="EMBL" id="NVN31169.1"/>
    </source>
</evidence>
<accession>A0A839V4N8</accession>
<dbReference type="GO" id="GO:0016829">
    <property type="term" value="F:lyase activity"/>
    <property type="evidence" value="ECO:0007669"/>
    <property type="project" value="UniProtKB-KW"/>
</dbReference>
<dbReference type="InterPro" id="IPR051785">
    <property type="entry name" value="MMCE/EMCE_epimerase"/>
</dbReference>
<dbReference type="PANTHER" id="PTHR43048">
    <property type="entry name" value="METHYLMALONYL-COA EPIMERASE"/>
    <property type="match status" value="1"/>
</dbReference>
<dbReference type="EMBL" id="JACHXV010000007">
    <property type="protein sequence ID" value="MBB3174431.1"/>
    <property type="molecule type" value="Genomic_DNA"/>
</dbReference>
<dbReference type="Proteomes" id="UP000557688">
    <property type="component" value="Unassembled WGS sequence"/>
</dbReference>
<proteinExistence type="predicted"/>
<dbReference type="GO" id="GO:0046491">
    <property type="term" value="P:L-methylmalonyl-CoA metabolic process"/>
    <property type="evidence" value="ECO:0007669"/>
    <property type="project" value="TreeGrafter"/>
</dbReference>
<evidence type="ECO:0000313" key="6">
    <source>
        <dbReference type="Proteomes" id="UP000565205"/>
    </source>
</evidence>
<keyword evidence="3" id="KW-0560">Oxidoreductase</keyword>
<dbReference type="Gene3D" id="3.10.180.10">
    <property type="entry name" value="2,3-Dihydroxybiphenyl 1,2-Dioxygenase, domain 1"/>
    <property type="match status" value="2"/>
</dbReference>
<evidence type="ECO:0000313" key="5">
    <source>
        <dbReference type="Proteomes" id="UP000557688"/>
    </source>
</evidence>
<reference evidence="4 6" key="1">
    <citation type="submission" date="2020-06" db="EMBL/GenBank/DDBJ databases">
        <title>Description of novel acetic acid bacteria.</title>
        <authorList>
            <person name="Sombolestani A."/>
        </authorList>
    </citation>
    <scope>NUCLEOTIDE SEQUENCE [LARGE SCALE GENOMIC DNA]</scope>
    <source>
        <strain evidence="4 6">LMG 26838</strain>
    </source>
</reference>
<comment type="caution">
    <text evidence="3">The sequence shown here is derived from an EMBL/GenBank/DDBJ whole genome shotgun (WGS) entry which is preliminary data.</text>
</comment>
<protein>
    <submittedName>
        <fullName evidence="3">Catechol 2,3-dioxygenase-like lactoylglutathione lyase family enzyme</fullName>
    </submittedName>
    <submittedName>
        <fullName evidence="4">Glyoxalase</fullName>
    </submittedName>
</protein>
<organism evidence="3 5">
    <name type="scientific">Endobacter medicaginis</name>
    <dbReference type="NCBI Taxonomy" id="1181271"/>
    <lineage>
        <taxon>Bacteria</taxon>
        <taxon>Pseudomonadati</taxon>
        <taxon>Pseudomonadota</taxon>
        <taxon>Alphaproteobacteria</taxon>
        <taxon>Acetobacterales</taxon>
        <taxon>Acetobacteraceae</taxon>
        <taxon>Endobacter</taxon>
    </lineage>
</organism>
<dbReference type="GO" id="GO:0051213">
    <property type="term" value="F:dioxygenase activity"/>
    <property type="evidence" value="ECO:0007669"/>
    <property type="project" value="UniProtKB-KW"/>
</dbReference>
<dbReference type="GO" id="GO:0046872">
    <property type="term" value="F:metal ion binding"/>
    <property type="evidence" value="ECO:0007669"/>
    <property type="project" value="UniProtKB-KW"/>
</dbReference>
<keyword evidence="3" id="KW-0456">Lyase</keyword>
<dbReference type="InterPro" id="IPR037523">
    <property type="entry name" value="VOC_core"/>
</dbReference>